<feature type="compositionally biased region" description="Low complexity" evidence="1">
    <location>
        <begin position="136"/>
        <end position="148"/>
    </location>
</feature>
<feature type="compositionally biased region" description="Polar residues" evidence="1">
    <location>
        <begin position="180"/>
        <end position="198"/>
    </location>
</feature>
<feature type="compositionally biased region" description="Polar residues" evidence="1">
    <location>
        <begin position="21"/>
        <end position="31"/>
    </location>
</feature>
<feature type="compositionally biased region" description="Polar residues" evidence="1">
    <location>
        <begin position="1"/>
        <end position="10"/>
    </location>
</feature>
<sequence>MYGSRGSQRRPNGAPMYPNQHGISQDRQSQMSGPHQFGQPHPGPSPLDSLNDLPQHDEHFSGPRLPGNPAMPGEDGVNENMGRPSGNNNLPETPFIPRHNEHRTPSLSIHSVNNYMNPQPAGTPYLGHGNSHTPFSSGSELRSRSQSLAPGGGHEPDYHQFARPHHAGTYPYPRGGLLFQDQTGDMQNSGPQGGTANHSEFVHLSESMQQFCGNIVTSNNALTAQVQSLQGEMQSLKGEMAQLREEYESDHHSSHVSRPVQYLSVLE</sequence>
<reference evidence="2" key="1">
    <citation type="journal article" date="2020" name="New Phytol.">
        <title>Comparative genomics reveals dynamic genome evolution in host specialist ectomycorrhizal fungi.</title>
        <authorList>
            <person name="Lofgren L.A."/>
            <person name="Nguyen N.H."/>
            <person name="Vilgalys R."/>
            <person name="Ruytinx J."/>
            <person name="Liao H.L."/>
            <person name="Branco S."/>
            <person name="Kuo A."/>
            <person name="LaButti K."/>
            <person name="Lipzen A."/>
            <person name="Andreopoulos W."/>
            <person name="Pangilinan J."/>
            <person name="Riley R."/>
            <person name="Hundley H."/>
            <person name="Na H."/>
            <person name="Barry K."/>
            <person name="Grigoriev I.V."/>
            <person name="Stajich J.E."/>
            <person name="Kennedy P.G."/>
        </authorList>
    </citation>
    <scope>NUCLEOTIDE SEQUENCE</scope>
    <source>
        <strain evidence="2">DOB743</strain>
    </source>
</reference>
<dbReference type="EMBL" id="JABBWD010000009">
    <property type="protein sequence ID" value="KAG1780389.1"/>
    <property type="molecule type" value="Genomic_DNA"/>
</dbReference>
<dbReference type="OrthoDB" id="2681705at2759"/>
<evidence type="ECO:0000313" key="2">
    <source>
        <dbReference type="EMBL" id="KAG1780389.1"/>
    </source>
</evidence>
<dbReference type="Proteomes" id="UP000714275">
    <property type="component" value="Unassembled WGS sequence"/>
</dbReference>
<dbReference type="AlphaFoldDB" id="A0A9P7D5P5"/>
<organism evidence="2 3">
    <name type="scientific">Suillus placidus</name>
    <dbReference type="NCBI Taxonomy" id="48579"/>
    <lineage>
        <taxon>Eukaryota</taxon>
        <taxon>Fungi</taxon>
        <taxon>Dikarya</taxon>
        <taxon>Basidiomycota</taxon>
        <taxon>Agaricomycotina</taxon>
        <taxon>Agaricomycetes</taxon>
        <taxon>Agaricomycetidae</taxon>
        <taxon>Boletales</taxon>
        <taxon>Suillineae</taxon>
        <taxon>Suillaceae</taxon>
        <taxon>Suillus</taxon>
    </lineage>
</organism>
<protein>
    <submittedName>
        <fullName evidence="2">Uncharacterized protein</fullName>
    </submittedName>
</protein>
<gene>
    <name evidence="2" type="ORF">EV702DRAFT_1043208</name>
</gene>
<feature type="region of interest" description="Disordered" evidence="1">
    <location>
        <begin position="1"/>
        <end position="198"/>
    </location>
</feature>
<proteinExistence type="predicted"/>
<feature type="compositionally biased region" description="Polar residues" evidence="1">
    <location>
        <begin position="105"/>
        <end position="117"/>
    </location>
</feature>
<feature type="region of interest" description="Disordered" evidence="1">
    <location>
        <begin position="245"/>
        <end position="267"/>
    </location>
</feature>
<keyword evidence="3" id="KW-1185">Reference proteome</keyword>
<evidence type="ECO:0000313" key="3">
    <source>
        <dbReference type="Proteomes" id="UP000714275"/>
    </source>
</evidence>
<name>A0A9P7D5P5_9AGAM</name>
<evidence type="ECO:0000256" key="1">
    <source>
        <dbReference type="SAM" id="MobiDB-lite"/>
    </source>
</evidence>
<comment type="caution">
    <text evidence="2">The sequence shown here is derived from an EMBL/GenBank/DDBJ whole genome shotgun (WGS) entry which is preliminary data.</text>
</comment>
<accession>A0A9P7D5P5</accession>